<dbReference type="SMART" id="SM00421">
    <property type="entry name" value="HTH_LUXR"/>
    <property type="match status" value="1"/>
</dbReference>
<feature type="domain" description="Response regulatory" evidence="5">
    <location>
        <begin position="3"/>
        <end position="120"/>
    </location>
</feature>
<dbReference type="PROSITE" id="PS50110">
    <property type="entry name" value="RESPONSE_REGULATORY"/>
    <property type="match status" value="1"/>
</dbReference>
<evidence type="ECO:0000256" key="2">
    <source>
        <dbReference type="ARBA" id="ARBA00023125"/>
    </source>
</evidence>
<dbReference type="RefSeq" id="WP_213360092.1">
    <property type="nucleotide sequence ID" value="NZ_BSFM01000017.1"/>
</dbReference>
<gene>
    <name evidence="6" type="primary">elmR</name>
    <name evidence="6" type="ORF">GCM10017653_41260</name>
</gene>
<dbReference type="AlphaFoldDB" id="A0A9W6JY63"/>
<keyword evidence="1 3" id="KW-0597">Phosphoprotein</keyword>
<evidence type="ECO:0000256" key="1">
    <source>
        <dbReference type="ARBA" id="ARBA00022553"/>
    </source>
</evidence>
<keyword evidence="2 6" id="KW-0238">DNA-binding</keyword>
<dbReference type="PANTHER" id="PTHR43214">
    <property type="entry name" value="TWO-COMPONENT RESPONSE REGULATOR"/>
    <property type="match status" value="1"/>
</dbReference>
<feature type="domain" description="HTH luxR-type" evidence="4">
    <location>
        <begin position="141"/>
        <end position="206"/>
    </location>
</feature>
<sequence>MTSVLVIDDHPIVLQGCRCLLEDWGIERVLEASSVLSGYRLFRREKPDMVIVDLALQGSGLSGLLLVRRLRAQDSRLPILVLSMHGDPVIASRALEAGADGYVQKDTSSGTLFEAFERVRRGQPYIGHELAMQVALLGARKDTPLGDVTQRELQMLALLADGRDYTQIADELGLSYKTVANTCSQLKAKLGATSLPELVRRAIQYVSTSPGTGARLGRGGMS</sequence>
<evidence type="ECO:0000313" key="7">
    <source>
        <dbReference type="Proteomes" id="UP001143330"/>
    </source>
</evidence>
<dbReference type="SMART" id="SM00448">
    <property type="entry name" value="REC"/>
    <property type="match status" value="1"/>
</dbReference>
<dbReference type="InterPro" id="IPR058245">
    <property type="entry name" value="NreC/VraR/RcsB-like_REC"/>
</dbReference>
<dbReference type="GO" id="GO:0006355">
    <property type="term" value="P:regulation of DNA-templated transcription"/>
    <property type="evidence" value="ECO:0007669"/>
    <property type="project" value="InterPro"/>
</dbReference>
<dbReference type="Pfam" id="PF00072">
    <property type="entry name" value="Response_reg"/>
    <property type="match status" value="1"/>
</dbReference>
<dbReference type="CDD" id="cd17535">
    <property type="entry name" value="REC_NarL-like"/>
    <property type="match status" value="1"/>
</dbReference>
<evidence type="ECO:0000313" key="6">
    <source>
        <dbReference type="EMBL" id="GLK86056.1"/>
    </source>
</evidence>
<evidence type="ECO:0000259" key="4">
    <source>
        <dbReference type="PROSITE" id="PS50043"/>
    </source>
</evidence>
<reference evidence="6" key="2">
    <citation type="submission" date="2023-01" db="EMBL/GenBank/DDBJ databases">
        <authorList>
            <person name="Sun Q."/>
            <person name="Evtushenko L."/>
        </authorList>
    </citation>
    <scope>NUCLEOTIDE SEQUENCE</scope>
    <source>
        <strain evidence="6">VKM B-2789</strain>
    </source>
</reference>
<name>A0A9W6JY63_9HYPH</name>
<dbReference type="InterPro" id="IPR039420">
    <property type="entry name" value="WalR-like"/>
</dbReference>
<dbReference type="SUPFAM" id="SSF52172">
    <property type="entry name" value="CheY-like"/>
    <property type="match status" value="1"/>
</dbReference>
<dbReference type="CDD" id="cd06170">
    <property type="entry name" value="LuxR_C_like"/>
    <property type="match status" value="1"/>
</dbReference>
<dbReference type="Pfam" id="PF00196">
    <property type="entry name" value="GerE"/>
    <property type="match status" value="1"/>
</dbReference>
<evidence type="ECO:0000256" key="3">
    <source>
        <dbReference type="PROSITE-ProRule" id="PRU00169"/>
    </source>
</evidence>
<dbReference type="Gene3D" id="1.10.10.10">
    <property type="entry name" value="Winged helix-like DNA-binding domain superfamily/Winged helix DNA-binding domain"/>
    <property type="match status" value="1"/>
</dbReference>
<dbReference type="SUPFAM" id="SSF46894">
    <property type="entry name" value="C-terminal effector domain of the bipartite response regulators"/>
    <property type="match status" value="1"/>
</dbReference>
<dbReference type="PANTHER" id="PTHR43214:SF43">
    <property type="entry name" value="TWO-COMPONENT RESPONSE REGULATOR"/>
    <property type="match status" value="1"/>
</dbReference>
<dbReference type="PROSITE" id="PS50043">
    <property type="entry name" value="HTH_LUXR_2"/>
    <property type="match status" value="1"/>
</dbReference>
<dbReference type="Proteomes" id="UP001143330">
    <property type="component" value="Unassembled WGS sequence"/>
</dbReference>
<reference evidence="6" key="1">
    <citation type="journal article" date="2014" name="Int. J. Syst. Evol. Microbiol.">
        <title>Complete genome sequence of Corynebacterium casei LMG S-19264T (=DSM 44701T), isolated from a smear-ripened cheese.</title>
        <authorList>
            <consortium name="US DOE Joint Genome Institute (JGI-PGF)"/>
            <person name="Walter F."/>
            <person name="Albersmeier A."/>
            <person name="Kalinowski J."/>
            <person name="Ruckert C."/>
        </authorList>
    </citation>
    <scope>NUCLEOTIDE SEQUENCE</scope>
    <source>
        <strain evidence="6">VKM B-2789</strain>
    </source>
</reference>
<dbReference type="InterPro" id="IPR011006">
    <property type="entry name" value="CheY-like_superfamily"/>
</dbReference>
<dbReference type="InterPro" id="IPR016032">
    <property type="entry name" value="Sig_transdc_resp-reg_C-effctor"/>
</dbReference>
<protein>
    <submittedName>
        <fullName evidence="6">DNA-binding response regulator</fullName>
    </submittedName>
</protein>
<dbReference type="GO" id="GO:0003677">
    <property type="term" value="F:DNA binding"/>
    <property type="evidence" value="ECO:0007669"/>
    <property type="project" value="UniProtKB-KW"/>
</dbReference>
<dbReference type="EMBL" id="BSFM01000017">
    <property type="protein sequence ID" value="GLK86056.1"/>
    <property type="molecule type" value="Genomic_DNA"/>
</dbReference>
<proteinExistence type="predicted"/>
<dbReference type="Gene3D" id="3.40.50.2300">
    <property type="match status" value="1"/>
</dbReference>
<accession>A0A9W6JY63</accession>
<comment type="caution">
    <text evidence="6">The sequence shown here is derived from an EMBL/GenBank/DDBJ whole genome shotgun (WGS) entry which is preliminary data.</text>
</comment>
<dbReference type="InterPro" id="IPR001789">
    <property type="entry name" value="Sig_transdc_resp-reg_receiver"/>
</dbReference>
<dbReference type="GO" id="GO:0000160">
    <property type="term" value="P:phosphorelay signal transduction system"/>
    <property type="evidence" value="ECO:0007669"/>
    <property type="project" value="InterPro"/>
</dbReference>
<evidence type="ECO:0000259" key="5">
    <source>
        <dbReference type="PROSITE" id="PS50110"/>
    </source>
</evidence>
<keyword evidence="7" id="KW-1185">Reference proteome</keyword>
<dbReference type="InterPro" id="IPR036388">
    <property type="entry name" value="WH-like_DNA-bd_sf"/>
</dbReference>
<organism evidence="6 7">
    <name type="scientific">Ancylobacter defluvii</name>
    <dbReference type="NCBI Taxonomy" id="1282440"/>
    <lineage>
        <taxon>Bacteria</taxon>
        <taxon>Pseudomonadati</taxon>
        <taxon>Pseudomonadota</taxon>
        <taxon>Alphaproteobacteria</taxon>
        <taxon>Hyphomicrobiales</taxon>
        <taxon>Xanthobacteraceae</taxon>
        <taxon>Ancylobacter</taxon>
    </lineage>
</organism>
<dbReference type="InterPro" id="IPR000792">
    <property type="entry name" value="Tscrpt_reg_LuxR_C"/>
</dbReference>
<feature type="modified residue" description="4-aspartylphosphate" evidence="3">
    <location>
        <position position="53"/>
    </location>
</feature>
<dbReference type="PRINTS" id="PR00038">
    <property type="entry name" value="HTHLUXR"/>
</dbReference>